<accession>A0A914NNS6</accession>
<proteinExistence type="predicted"/>
<dbReference type="Proteomes" id="UP000887563">
    <property type="component" value="Unplaced"/>
</dbReference>
<evidence type="ECO:0000313" key="1">
    <source>
        <dbReference type="Proteomes" id="UP000887563"/>
    </source>
</evidence>
<name>A0A914NNS6_MELIC</name>
<keyword evidence="1" id="KW-1185">Reference proteome</keyword>
<dbReference type="WBParaSite" id="Minc3s06211g39502">
    <property type="protein sequence ID" value="Minc3s06211g39502"/>
    <property type="gene ID" value="Minc3s06211g39502"/>
</dbReference>
<reference evidence="2" key="1">
    <citation type="submission" date="2022-11" db="UniProtKB">
        <authorList>
            <consortium name="WormBaseParasite"/>
        </authorList>
    </citation>
    <scope>IDENTIFICATION</scope>
</reference>
<evidence type="ECO:0000313" key="2">
    <source>
        <dbReference type="WBParaSite" id="Minc3s06211g39502"/>
    </source>
</evidence>
<protein>
    <submittedName>
        <fullName evidence="2">Candidate secreted effector</fullName>
    </submittedName>
</protein>
<organism evidence="1 2">
    <name type="scientific">Meloidogyne incognita</name>
    <name type="common">Southern root-knot nematode worm</name>
    <name type="synonym">Oxyuris incognita</name>
    <dbReference type="NCBI Taxonomy" id="6306"/>
    <lineage>
        <taxon>Eukaryota</taxon>
        <taxon>Metazoa</taxon>
        <taxon>Ecdysozoa</taxon>
        <taxon>Nematoda</taxon>
        <taxon>Chromadorea</taxon>
        <taxon>Rhabditida</taxon>
        <taxon>Tylenchina</taxon>
        <taxon>Tylenchomorpha</taxon>
        <taxon>Tylenchoidea</taxon>
        <taxon>Meloidogynidae</taxon>
        <taxon>Meloidogyninae</taxon>
        <taxon>Meloidogyne</taxon>
        <taxon>Meloidogyne incognita group</taxon>
    </lineage>
</organism>
<sequence>MSEFTIVVFSNVGVDNCRVLNCRVLTCHVLNCRVVGSFKCVPLSRVLKCRSLQLSPQIYLMEGTVCSPGCSGEGCGLCGY</sequence>
<dbReference type="AlphaFoldDB" id="A0A914NNS6"/>